<dbReference type="PANTHER" id="PTHR24114">
    <property type="entry name" value="LEUCINE RICH REPEAT FAMILY PROTEIN"/>
    <property type="match status" value="1"/>
</dbReference>
<reference evidence="1 2" key="1">
    <citation type="submission" date="2024-11" db="EMBL/GenBank/DDBJ databases">
        <title>Chromosome-level genome assembly of the freshwater bivalve Anodonta woodiana.</title>
        <authorList>
            <person name="Chen X."/>
        </authorList>
    </citation>
    <scope>NUCLEOTIDE SEQUENCE [LARGE SCALE GENOMIC DNA]</scope>
    <source>
        <strain evidence="1">MN2024</strain>
        <tissue evidence="1">Gills</tissue>
    </source>
</reference>
<dbReference type="SMART" id="SM00368">
    <property type="entry name" value="LRR_RI"/>
    <property type="match status" value="6"/>
</dbReference>
<keyword evidence="2" id="KW-1185">Reference proteome</keyword>
<dbReference type="SUPFAM" id="SSF47473">
    <property type="entry name" value="EF-hand"/>
    <property type="match status" value="1"/>
</dbReference>
<proteinExistence type="predicted"/>
<dbReference type="InterPro" id="IPR001611">
    <property type="entry name" value="Leu-rich_rpt"/>
</dbReference>
<name>A0ABD3WX39_SINWO</name>
<accession>A0ABD3WX39</accession>
<organism evidence="1 2">
    <name type="scientific">Sinanodonta woodiana</name>
    <name type="common">Chinese pond mussel</name>
    <name type="synonym">Anodonta woodiana</name>
    <dbReference type="NCBI Taxonomy" id="1069815"/>
    <lineage>
        <taxon>Eukaryota</taxon>
        <taxon>Metazoa</taxon>
        <taxon>Spiralia</taxon>
        <taxon>Lophotrochozoa</taxon>
        <taxon>Mollusca</taxon>
        <taxon>Bivalvia</taxon>
        <taxon>Autobranchia</taxon>
        <taxon>Heteroconchia</taxon>
        <taxon>Palaeoheterodonta</taxon>
        <taxon>Unionida</taxon>
        <taxon>Unionoidea</taxon>
        <taxon>Unionidae</taxon>
        <taxon>Unioninae</taxon>
        <taxon>Sinanodonta</taxon>
    </lineage>
</organism>
<dbReference type="Pfam" id="PF13516">
    <property type="entry name" value="LRR_6"/>
    <property type="match status" value="3"/>
</dbReference>
<dbReference type="SUPFAM" id="SSF52047">
    <property type="entry name" value="RNI-like"/>
    <property type="match status" value="1"/>
</dbReference>
<dbReference type="Proteomes" id="UP001634394">
    <property type="component" value="Unassembled WGS sequence"/>
</dbReference>
<dbReference type="InterPro" id="IPR011992">
    <property type="entry name" value="EF-hand-dom_pair"/>
</dbReference>
<dbReference type="InterPro" id="IPR052394">
    <property type="entry name" value="LRR-containing"/>
</dbReference>
<dbReference type="AlphaFoldDB" id="A0ABD3WX39"/>
<evidence type="ECO:0000313" key="1">
    <source>
        <dbReference type="EMBL" id="KAL3878526.1"/>
    </source>
</evidence>
<dbReference type="InterPro" id="IPR032675">
    <property type="entry name" value="LRR_dom_sf"/>
</dbReference>
<evidence type="ECO:0000313" key="2">
    <source>
        <dbReference type="Proteomes" id="UP001634394"/>
    </source>
</evidence>
<gene>
    <name evidence="1" type="ORF">ACJMK2_030866</name>
</gene>
<protein>
    <submittedName>
        <fullName evidence="1">Uncharacterized protein</fullName>
    </submittedName>
</protein>
<comment type="caution">
    <text evidence="1">The sequence shown here is derived from an EMBL/GenBank/DDBJ whole genome shotgun (WGS) entry which is preliminary data.</text>
</comment>
<dbReference type="Gene3D" id="3.80.10.10">
    <property type="entry name" value="Ribonuclease Inhibitor"/>
    <property type="match status" value="1"/>
</dbReference>
<dbReference type="PANTHER" id="PTHR24114:SF2">
    <property type="entry name" value="F-BOX DOMAIN-CONTAINING PROTEIN-RELATED"/>
    <property type="match status" value="1"/>
</dbReference>
<sequence>MALPQISQPAGHMVLRTVEVNPKSENGNVLNSSLTVTGQGLAVNVARLTPKTNTNILPNKETNSTTYTKQFDPEADYNFDSSDDEEHGVQKSPNMEEKGEEYYRKVCTKLKVVPCSSVIKQFGRSFVSIKDCNLHSKELKAFFMAITPEMEMTTFDLGGNNLGVKELTYALSVVSLHKSLVNLFLENCDVNGQALRCLADFMKTNNTLKVLDLSDNKVNDGDAEHIAAIIESNGSITELILRRNNIGDGAEIIGKALLHNDTIATIDLSWNNIRAKGSIGLCHGLMKNTGLKILIVAWNGFGCEGCAALSHCLIHNATLTTVDLTCNQIHPPALFKLIKGLENNKTLIKLKLGYNPITAPMTRVFLKRLLKADQSGLKEVDLEGVTVDKEFPSILGTIQEKRSFLVRFKEALPMNKEEVHKIDPKNIFEIDPVRILMFMKEHMRSIDFFLKLDKESSSQLSREEIEHAFKLEGYPVSSSVLDQVLTYLEEKSDSEIDVLRLSKEKIVAEADRMEKCILDKADYFIVPEKKSMAFRNPK</sequence>
<dbReference type="EMBL" id="JBJQND010000004">
    <property type="protein sequence ID" value="KAL3878526.1"/>
    <property type="molecule type" value="Genomic_DNA"/>
</dbReference>